<reference evidence="3" key="2">
    <citation type="submission" date="2023-06" db="EMBL/GenBank/DDBJ databases">
        <authorList>
            <consortium name="Lawrence Berkeley National Laboratory"/>
            <person name="Haridas S."/>
            <person name="Hensen N."/>
            <person name="Bonometti L."/>
            <person name="Westerberg I."/>
            <person name="Brannstrom I.O."/>
            <person name="Guillou S."/>
            <person name="Cros-Aarteil S."/>
            <person name="Calhoun S."/>
            <person name="Kuo A."/>
            <person name="Mondo S."/>
            <person name="Pangilinan J."/>
            <person name="Riley R."/>
            <person name="Labutti K."/>
            <person name="Andreopoulos B."/>
            <person name="Lipzen A."/>
            <person name="Chen C."/>
            <person name="Yanf M."/>
            <person name="Daum C."/>
            <person name="Ng V."/>
            <person name="Clum A."/>
            <person name="Steindorff A."/>
            <person name="Ohm R."/>
            <person name="Martin F."/>
            <person name="Silar P."/>
            <person name="Natvig D."/>
            <person name="Lalanne C."/>
            <person name="Gautier V."/>
            <person name="Ament-Velasquez S.L."/>
            <person name="Kruys A."/>
            <person name="Hutchinson M.I."/>
            <person name="Powell A.J."/>
            <person name="Barry K."/>
            <person name="Miller A.N."/>
            <person name="Grigoriev I.V."/>
            <person name="Debuchy R."/>
            <person name="Gladieux P."/>
            <person name="Thoren M.H."/>
            <person name="Johannesson H."/>
        </authorList>
    </citation>
    <scope>NUCLEOTIDE SEQUENCE</scope>
    <source>
        <strain evidence="3">CBS 168.71</strain>
    </source>
</reference>
<feature type="compositionally biased region" description="Polar residues" evidence="1">
    <location>
        <begin position="310"/>
        <end position="326"/>
    </location>
</feature>
<feature type="region of interest" description="Disordered" evidence="1">
    <location>
        <begin position="800"/>
        <end position="849"/>
    </location>
</feature>
<dbReference type="EMBL" id="JAUEPN010000003">
    <property type="protein sequence ID" value="KAK3296704.1"/>
    <property type="molecule type" value="Genomic_DNA"/>
</dbReference>
<sequence>MTTKSKTHPLNGMHTAGIFSDMSADGPEIGTLVLVVDRAKNLPNRKTIGKQDPYCAARLGKEAKKTTTDIRGGQTPKWDQELRFTVHDSPDYYQLKVSVFNDDKRTELIGEAWIDLRDIVVGGGGQSDQWHQLACRGKYAGEVRIEITYYDNRPKPERPVVKAKPPPQTEVEPAPAAAGPRPVPKRRPLPSDPITGKSPAPPSPVPEQGETPPRPQPNPAPVPHQQPEYYQQPDQGRELGTPPRRAEAPNQYRTPERPEQHAAQHDQGYSPHRQQPAYDRQESYEFPPLNDQRPVADDRPPPPPAHRSRTGSNPSMNAAFQATPPTMRQDVLRSEAHRNSVSGSYPGRPTYKAFDTAPAGLPGSQYSKADPGQPPRHYSYDAGYEQHRTMQATVEDVPESPESMSNPRRTSGRWPQLQPQSQSQPHLERDYDMTASPAPLALSGRSSSESAQYPQDPRHQGANGYPMVAPEIPQRESPDYAPNYGRHSEPSLPLHSAHSTQKALTYRGELDDTSHGFPVSPVPASLVPGIDPNIAQEVPERVSQDRRQSNQPRGYAQQALVETPPRGRTMNDGYAHDGTVVPYNAASVHGRNPVMYSNGPSTSSVNVVIKSRAYSPNPPRDPSPNPHHQHTIRRKSVSPRPPVESHQMSGIPFGPDSYEALNPNTSSAAVKDAASSRADYSEATGKIITHDGREVDPSDHLPMETWAPEPEPKQPTAAPARPSLAGPQPVPSSGRRPLRVAGRTQSMLPAAPSSSAVTFSGGMTDHVEPITTATATGRNRLQKKAAYRQSTSAIVPMMSGAIGAPAPGRGSSPSESRVLRKSSGSSGHGMEPAPLAPIPAHMDNFTAPRGIPRAATFDYATGAENHAPYHAHSHSGSSSGVYGTSPGSQRHAHSYGHSSNPSQHRGHSPGRSPGRSHQYSRSGGSVSGGGPPPIPAKVPLALPPPPSSSAPSANGGGMSGALQLHSSSVARRAGSGIDDGYHHHHHHHGGQQGYGGEGDRYGYGHDGYGYGGGGGGMGGGGGGGGGNISLEEELRQIDIGTGRSSRRHNAGGYAAAGGGGQFGAVYGQGGY</sequence>
<feature type="domain" description="C2" evidence="2">
    <location>
        <begin position="12"/>
        <end position="131"/>
    </location>
</feature>
<reference evidence="3" key="1">
    <citation type="journal article" date="2023" name="Mol. Phylogenet. Evol.">
        <title>Genome-scale phylogeny and comparative genomics of the fungal order Sordariales.</title>
        <authorList>
            <person name="Hensen N."/>
            <person name="Bonometti L."/>
            <person name="Westerberg I."/>
            <person name="Brannstrom I.O."/>
            <person name="Guillou S."/>
            <person name="Cros-Aarteil S."/>
            <person name="Calhoun S."/>
            <person name="Haridas S."/>
            <person name="Kuo A."/>
            <person name="Mondo S."/>
            <person name="Pangilinan J."/>
            <person name="Riley R."/>
            <person name="LaButti K."/>
            <person name="Andreopoulos B."/>
            <person name="Lipzen A."/>
            <person name="Chen C."/>
            <person name="Yan M."/>
            <person name="Daum C."/>
            <person name="Ng V."/>
            <person name="Clum A."/>
            <person name="Steindorff A."/>
            <person name="Ohm R.A."/>
            <person name="Martin F."/>
            <person name="Silar P."/>
            <person name="Natvig D.O."/>
            <person name="Lalanne C."/>
            <person name="Gautier V."/>
            <person name="Ament-Velasquez S.L."/>
            <person name="Kruys A."/>
            <person name="Hutchinson M.I."/>
            <person name="Powell A.J."/>
            <person name="Barry K."/>
            <person name="Miller A.N."/>
            <person name="Grigoriev I.V."/>
            <person name="Debuchy R."/>
            <person name="Gladieux P."/>
            <person name="Hiltunen Thoren M."/>
            <person name="Johannesson H."/>
        </authorList>
    </citation>
    <scope>NUCLEOTIDE SEQUENCE</scope>
    <source>
        <strain evidence="3">CBS 168.71</strain>
    </source>
</reference>
<feature type="region of interest" description="Disordered" evidence="1">
    <location>
        <begin position="612"/>
        <end position="663"/>
    </location>
</feature>
<evidence type="ECO:0000259" key="2">
    <source>
        <dbReference type="PROSITE" id="PS50004"/>
    </source>
</evidence>
<feature type="compositionally biased region" description="Basic and acidic residues" evidence="1">
    <location>
        <begin position="688"/>
        <end position="702"/>
    </location>
</feature>
<feature type="region of interest" description="Disordered" evidence="1">
    <location>
        <begin position="155"/>
        <end position="501"/>
    </location>
</feature>
<dbReference type="InterPro" id="IPR000008">
    <property type="entry name" value="C2_dom"/>
</dbReference>
<feature type="region of interest" description="Disordered" evidence="1">
    <location>
        <begin position="868"/>
        <end position="998"/>
    </location>
</feature>
<dbReference type="PANTHER" id="PTHR47052">
    <property type="entry name" value="CONSERVED SERINE PROLINE-RICH PROTEIN (AFU_ORTHOLOGUE AFUA_2G01790)"/>
    <property type="match status" value="1"/>
</dbReference>
<proteinExistence type="predicted"/>
<dbReference type="SMART" id="SM00239">
    <property type="entry name" value="C2"/>
    <property type="match status" value="1"/>
</dbReference>
<dbReference type="AlphaFoldDB" id="A0AAE0LTY9"/>
<dbReference type="PROSITE" id="PS50004">
    <property type="entry name" value="C2"/>
    <property type="match status" value="1"/>
</dbReference>
<feature type="compositionally biased region" description="Basic and acidic residues" evidence="1">
    <location>
        <begin position="539"/>
        <end position="548"/>
    </location>
</feature>
<gene>
    <name evidence="3" type="ORF">B0H64DRAFT_356218</name>
</gene>
<dbReference type="SUPFAM" id="SSF49562">
    <property type="entry name" value="C2 domain (Calcium/lipid-binding domain, CaLB)"/>
    <property type="match status" value="1"/>
</dbReference>
<dbReference type="Gene3D" id="2.60.40.150">
    <property type="entry name" value="C2 domain"/>
    <property type="match status" value="1"/>
</dbReference>
<feature type="compositionally biased region" description="Polar residues" evidence="1">
    <location>
        <begin position="444"/>
        <end position="453"/>
    </location>
</feature>
<feature type="region of interest" description="Disordered" evidence="1">
    <location>
        <begin position="539"/>
        <end position="571"/>
    </location>
</feature>
<dbReference type="InterPro" id="IPR037791">
    <property type="entry name" value="C2_fungal_Inn1"/>
</dbReference>
<evidence type="ECO:0000313" key="3">
    <source>
        <dbReference type="EMBL" id="KAK3296704.1"/>
    </source>
</evidence>
<feature type="region of interest" description="Disordered" evidence="1">
    <location>
        <begin position="683"/>
        <end position="738"/>
    </location>
</feature>
<feature type="compositionally biased region" description="Pro residues" evidence="1">
    <location>
        <begin position="616"/>
        <end position="625"/>
    </location>
</feature>
<evidence type="ECO:0000256" key="1">
    <source>
        <dbReference type="SAM" id="MobiDB-lite"/>
    </source>
</evidence>
<accession>A0AAE0LTY9</accession>
<feature type="compositionally biased region" description="Low complexity" evidence="1">
    <location>
        <begin position="868"/>
        <end position="888"/>
    </location>
</feature>
<dbReference type="InterPro" id="IPR035892">
    <property type="entry name" value="C2_domain_sf"/>
</dbReference>
<evidence type="ECO:0000313" key="4">
    <source>
        <dbReference type="Proteomes" id="UP001278766"/>
    </source>
</evidence>
<dbReference type="RefSeq" id="XP_062660218.1">
    <property type="nucleotide sequence ID" value="XM_062801588.1"/>
</dbReference>
<feature type="compositionally biased region" description="Basic and acidic residues" evidence="1">
    <location>
        <begin position="254"/>
        <end position="264"/>
    </location>
</feature>
<keyword evidence="4" id="KW-1185">Reference proteome</keyword>
<dbReference type="Pfam" id="PF00168">
    <property type="entry name" value="C2"/>
    <property type="match status" value="1"/>
</dbReference>
<name>A0AAE0LTY9_9PEZI</name>
<dbReference type="GeneID" id="87838536"/>
<dbReference type="CDD" id="cd08681">
    <property type="entry name" value="C2_fungal_Inn1p-like"/>
    <property type="match status" value="1"/>
</dbReference>
<feature type="compositionally biased region" description="Pro residues" evidence="1">
    <location>
        <begin position="930"/>
        <end position="948"/>
    </location>
</feature>
<dbReference type="Proteomes" id="UP001278766">
    <property type="component" value="Unassembled WGS sequence"/>
</dbReference>
<dbReference type="PANTHER" id="PTHR47052:SF3">
    <property type="entry name" value="INGRESSION PROTEIN 1"/>
    <property type="match status" value="1"/>
</dbReference>
<organism evidence="3 4">
    <name type="scientific">Chaetomium fimeti</name>
    <dbReference type="NCBI Taxonomy" id="1854472"/>
    <lineage>
        <taxon>Eukaryota</taxon>
        <taxon>Fungi</taxon>
        <taxon>Dikarya</taxon>
        <taxon>Ascomycota</taxon>
        <taxon>Pezizomycotina</taxon>
        <taxon>Sordariomycetes</taxon>
        <taxon>Sordariomycetidae</taxon>
        <taxon>Sordariales</taxon>
        <taxon>Chaetomiaceae</taxon>
        <taxon>Chaetomium</taxon>
    </lineage>
</organism>
<feature type="compositionally biased region" description="Basic residues" evidence="1">
    <location>
        <begin position="627"/>
        <end position="637"/>
    </location>
</feature>
<feature type="compositionally biased region" description="Pro residues" evidence="1">
    <location>
        <begin position="212"/>
        <end position="224"/>
    </location>
</feature>
<dbReference type="InterPro" id="IPR052981">
    <property type="entry name" value="Ingression_C2_domain"/>
</dbReference>
<protein>
    <recommendedName>
        <fullName evidence="2">C2 domain-containing protein</fullName>
    </recommendedName>
</protein>
<feature type="compositionally biased region" description="Low complexity" evidence="1">
    <location>
        <begin position="415"/>
        <end position="425"/>
    </location>
</feature>
<comment type="caution">
    <text evidence="3">The sequence shown here is derived from an EMBL/GenBank/DDBJ whole genome shotgun (WGS) entry which is preliminary data.</text>
</comment>